<dbReference type="InterPro" id="IPR013325">
    <property type="entry name" value="RNA_pol_sigma_r2"/>
</dbReference>
<protein>
    <submittedName>
        <fullName evidence="8">ECF RNA polymerase sigma factor SigW</fullName>
    </submittedName>
</protein>
<evidence type="ECO:0000259" key="7">
    <source>
        <dbReference type="Pfam" id="PF08281"/>
    </source>
</evidence>
<dbReference type="Proteomes" id="UP000315010">
    <property type="component" value="Unassembled WGS sequence"/>
</dbReference>
<evidence type="ECO:0000313" key="9">
    <source>
        <dbReference type="Proteomes" id="UP000315010"/>
    </source>
</evidence>
<comment type="similarity">
    <text evidence="1">Belongs to the sigma-70 factor family. ECF subfamily.</text>
</comment>
<accession>A0A5C5Z714</accession>
<dbReference type="InterPro" id="IPR014284">
    <property type="entry name" value="RNA_pol_sigma-70_dom"/>
</dbReference>
<feature type="domain" description="RNA polymerase sigma-70 region 2" evidence="6">
    <location>
        <begin position="27"/>
        <end position="94"/>
    </location>
</feature>
<keyword evidence="2" id="KW-0805">Transcription regulation</keyword>
<dbReference type="RefSeq" id="WP_146399611.1">
    <property type="nucleotide sequence ID" value="NZ_SJPJ01000001.1"/>
</dbReference>
<dbReference type="Pfam" id="PF04542">
    <property type="entry name" value="Sigma70_r2"/>
    <property type="match status" value="1"/>
</dbReference>
<dbReference type="InterPro" id="IPR039425">
    <property type="entry name" value="RNA_pol_sigma-70-like"/>
</dbReference>
<dbReference type="NCBIfam" id="TIGR02937">
    <property type="entry name" value="sigma70-ECF"/>
    <property type="match status" value="1"/>
</dbReference>
<dbReference type="SUPFAM" id="SSF88946">
    <property type="entry name" value="Sigma2 domain of RNA polymerase sigma factors"/>
    <property type="match status" value="1"/>
</dbReference>
<evidence type="ECO:0000256" key="1">
    <source>
        <dbReference type="ARBA" id="ARBA00010641"/>
    </source>
</evidence>
<dbReference type="EMBL" id="SJPJ01000001">
    <property type="protein sequence ID" value="TWT82846.1"/>
    <property type="molecule type" value="Genomic_DNA"/>
</dbReference>
<feature type="domain" description="RNA polymerase sigma factor 70 region 4 type 2" evidence="7">
    <location>
        <begin position="119"/>
        <end position="171"/>
    </location>
</feature>
<dbReference type="GO" id="GO:0016987">
    <property type="term" value="F:sigma factor activity"/>
    <property type="evidence" value="ECO:0007669"/>
    <property type="project" value="UniProtKB-KW"/>
</dbReference>
<dbReference type="OrthoDB" id="291047at2"/>
<dbReference type="Gene3D" id="1.10.10.10">
    <property type="entry name" value="Winged helix-like DNA-binding domain superfamily/Winged helix DNA-binding domain"/>
    <property type="match status" value="1"/>
</dbReference>
<dbReference type="GO" id="GO:0006352">
    <property type="term" value="P:DNA-templated transcription initiation"/>
    <property type="evidence" value="ECO:0007669"/>
    <property type="project" value="InterPro"/>
</dbReference>
<organism evidence="8 9">
    <name type="scientific">Novipirellula herctigrandis</name>
    <dbReference type="NCBI Taxonomy" id="2527986"/>
    <lineage>
        <taxon>Bacteria</taxon>
        <taxon>Pseudomonadati</taxon>
        <taxon>Planctomycetota</taxon>
        <taxon>Planctomycetia</taxon>
        <taxon>Pirellulales</taxon>
        <taxon>Pirellulaceae</taxon>
        <taxon>Novipirellula</taxon>
    </lineage>
</organism>
<evidence type="ECO:0000256" key="5">
    <source>
        <dbReference type="ARBA" id="ARBA00023163"/>
    </source>
</evidence>
<keyword evidence="4" id="KW-0238">DNA-binding</keyword>
<reference evidence="8 9" key="1">
    <citation type="submission" date="2019-02" db="EMBL/GenBank/DDBJ databases">
        <title>Deep-cultivation of Planctomycetes and their phenomic and genomic characterization uncovers novel biology.</title>
        <authorList>
            <person name="Wiegand S."/>
            <person name="Jogler M."/>
            <person name="Boedeker C."/>
            <person name="Pinto D."/>
            <person name="Vollmers J."/>
            <person name="Rivas-Marin E."/>
            <person name="Kohn T."/>
            <person name="Peeters S.H."/>
            <person name="Heuer A."/>
            <person name="Rast P."/>
            <person name="Oberbeckmann S."/>
            <person name="Bunk B."/>
            <person name="Jeske O."/>
            <person name="Meyerdierks A."/>
            <person name="Storesund J.E."/>
            <person name="Kallscheuer N."/>
            <person name="Luecker S."/>
            <person name="Lage O.M."/>
            <person name="Pohl T."/>
            <person name="Merkel B.J."/>
            <person name="Hornburger P."/>
            <person name="Mueller R.-W."/>
            <person name="Bruemmer F."/>
            <person name="Labrenz M."/>
            <person name="Spormann A.M."/>
            <person name="Op Den Camp H."/>
            <person name="Overmann J."/>
            <person name="Amann R."/>
            <person name="Jetten M.S.M."/>
            <person name="Mascher T."/>
            <person name="Medema M.H."/>
            <person name="Devos D.P."/>
            <person name="Kaster A.-K."/>
            <person name="Ovreas L."/>
            <person name="Rohde M."/>
            <person name="Galperin M.Y."/>
            <person name="Jogler C."/>
        </authorList>
    </citation>
    <scope>NUCLEOTIDE SEQUENCE [LARGE SCALE GENOMIC DNA]</scope>
    <source>
        <strain evidence="8 9">CA13</strain>
    </source>
</reference>
<name>A0A5C5Z714_9BACT</name>
<dbReference type="PANTHER" id="PTHR43133">
    <property type="entry name" value="RNA POLYMERASE ECF-TYPE SIGMA FACTO"/>
    <property type="match status" value="1"/>
</dbReference>
<dbReference type="SUPFAM" id="SSF88659">
    <property type="entry name" value="Sigma3 and sigma4 domains of RNA polymerase sigma factors"/>
    <property type="match status" value="1"/>
</dbReference>
<evidence type="ECO:0000256" key="3">
    <source>
        <dbReference type="ARBA" id="ARBA00023082"/>
    </source>
</evidence>
<evidence type="ECO:0000259" key="6">
    <source>
        <dbReference type="Pfam" id="PF04542"/>
    </source>
</evidence>
<dbReference type="AlphaFoldDB" id="A0A5C5Z714"/>
<dbReference type="Gene3D" id="1.10.1740.10">
    <property type="match status" value="1"/>
</dbReference>
<evidence type="ECO:0000256" key="2">
    <source>
        <dbReference type="ARBA" id="ARBA00023015"/>
    </source>
</evidence>
<dbReference type="InterPro" id="IPR013324">
    <property type="entry name" value="RNA_pol_sigma_r3/r4-like"/>
</dbReference>
<dbReference type="CDD" id="cd06171">
    <property type="entry name" value="Sigma70_r4"/>
    <property type="match status" value="1"/>
</dbReference>
<dbReference type="Pfam" id="PF08281">
    <property type="entry name" value="Sigma70_r4_2"/>
    <property type="match status" value="1"/>
</dbReference>
<proteinExistence type="inferred from homology"/>
<keyword evidence="3" id="KW-0731">Sigma factor</keyword>
<gene>
    <name evidence="8" type="primary">sigW_4</name>
    <name evidence="8" type="ORF">CA13_43090</name>
</gene>
<sequence>MNQQQRLHNEILVIQAQQGATESLEQLIQCWQDRLWRLAWRLTDNEQAAWDVTQESWFIISRRIDRLEDPSAFSAWAYRITSNKSRDWIRRQQRVRRADDTYAESREETQCHQVNQQAEKLSDALASLSGHDRAVLSLRYEDDFSISEIAEILRIPSGTVKSRLHHARGRLRHLIEDTKDE</sequence>
<keyword evidence="5" id="KW-0804">Transcription</keyword>
<evidence type="ECO:0000256" key="4">
    <source>
        <dbReference type="ARBA" id="ARBA00023125"/>
    </source>
</evidence>
<dbReference type="InterPro" id="IPR007627">
    <property type="entry name" value="RNA_pol_sigma70_r2"/>
</dbReference>
<comment type="caution">
    <text evidence="8">The sequence shown here is derived from an EMBL/GenBank/DDBJ whole genome shotgun (WGS) entry which is preliminary data.</text>
</comment>
<dbReference type="InterPro" id="IPR013249">
    <property type="entry name" value="RNA_pol_sigma70_r4_t2"/>
</dbReference>
<keyword evidence="9" id="KW-1185">Reference proteome</keyword>
<dbReference type="GO" id="GO:0003677">
    <property type="term" value="F:DNA binding"/>
    <property type="evidence" value="ECO:0007669"/>
    <property type="project" value="UniProtKB-KW"/>
</dbReference>
<evidence type="ECO:0000313" key="8">
    <source>
        <dbReference type="EMBL" id="TWT82846.1"/>
    </source>
</evidence>
<dbReference type="PANTHER" id="PTHR43133:SF8">
    <property type="entry name" value="RNA POLYMERASE SIGMA FACTOR HI_1459-RELATED"/>
    <property type="match status" value="1"/>
</dbReference>
<dbReference type="InterPro" id="IPR036388">
    <property type="entry name" value="WH-like_DNA-bd_sf"/>
</dbReference>